<evidence type="ECO:0000259" key="7">
    <source>
        <dbReference type="Pfam" id="PF00847"/>
    </source>
</evidence>
<evidence type="ECO:0000256" key="2">
    <source>
        <dbReference type="ARBA" id="ARBA00023015"/>
    </source>
</evidence>
<evidence type="ECO:0000313" key="9">
    <source>
        <dbReference type="Proteomes" id="UP000574390"/>
    </source>
</evidence>
<dbReference type="GO" id="GO:0005634">
    <property type="term" value="C:nucleus"/>
    <property type="evidence" value="ECO:0007669"/>
    <property type="project" value="UniProtKB-SubCell"/>
</dbReference>
<keyword evidence="5" id="KW-0539">Nucleus</keyword>
<evidence type="ECO:0000256" key="5">
    <source>
        <dbReference type="ARBA" id="ARBA00023242"/>
    </source>
</evidence>
<evidence type="ECO:0000256" key="6">
    <source>
        <dbReference type="SAM" id="MobiDB-lite"/>
    </source>
</evidence>
<dbReference type="Proteomes" id="UP000574390">
    <property type="component" value="Unassembled WGS sequence"/>
</dbReference>
<feature type="region of interest" description="Disordered" evidence="6">
    <location>
        <begin position="423"/>
        <end position="450"/>
    </location>
</feature>
<evidence type="ECO:0000313" key="8">
    <source>
        <dbReference type="EMBL" id="KAF4749891.1"/>
    </source>
</evidence>
<feature type="domain" description="AP2/ERF" evidence="7">
    <location>
        <begin position="224"/>
        <end position="274"/>
    </location>
</feature>
<organism evidence="8 9">
    <name type="scientific">Perkinsus olseni</name>
    <name type="common">Perkinsus atlanticus</name>
    <dbReference type="NCBI Taxonomy" id="32597"/>
    <lineage>
        <taxon>Eukaryota</taxon>
        <taxon>Sar</taxon>
        <taxon>Alveolata</taxon>
        <taxon>Perkinsozoa</taxon>
        <taxon>Perkinsea</taxon>
        <taxon>Perkinsida</taxon>
        <taxon>Perkinsidae</taxon>
        <taxon>Perkinsus</taxon>
    </lineage>
</organism>
<dbReference type="EMBL" id="JABANM010004013">
    <property type="protein sequence ID" value="KAF4749891.1"/>
    <property type="molecule type" value="Genomic_DNA"/>
</dbReference>
<comment type="caution">
    <text evidence="8">The sequence shown here is derived from an EMBL/GenBank/DDBJ whole genome shotgun (WGS) entry which is preliminary data.</text>
</comment>
<name>A0A7J6TZD3_PEROL</name>
<proteinExistence type="predicted"/>
<feature type="non-terminal residue" evidence="8">
    <location>
        <position position="450"/>
    </location>
</feature>
<dbReference type="GO" id="GO:0003700">
    <property type="term" value="F:DNA-binding transcription factor activity"/>
    <property type="evidence" value="ECO:0007669"/>
    <property type="project" value="InterPro"/>
</dbReference>
<comment type="subcellular location">
    <subcellularLocation>
        <location evidence="1">Nucleus</location>
    </subcellularLocation>
</comment>
<feature type="non-terminal residue" evidence="8">
    <location>
        <position position="1"/>
    </location>
</feature>
<gene>
    <name evidence="8" type="ORF">FOZ62_001269</name>
</gene>
<evidence type="ECO:0000256" key="1">
    <source>
        <dbReference type="ARBA" id="ARBA00004123"/>
    </source>
</evidence>
<evidence type="ECO:0000256" key="3">
    <source>
        <dbReference type="ARBA" id="ARBA00023125"/>
    </source>
</evidence>
<dbReference type="GO" id="GO:0003677">
    <property type="term" value="F:DNA binding"/>
    <property type="evidence" value="ECO:0007669"/>
    <property type="project" value="UniProtKB-KW"/>
</dbReference>
<dbReference type="InterPro" id="IPR001471">
    <property type="entry name" value="AP2/ERF_dom"/>
</dbReference>
<keyword evidence="2" id="KW-0805">Transcription regulation</keyword>
<feature type="compositionally biased region" description="Basic and acidic residues" evidence="6">
    <location>
        <begin position="434"/>
        <end position="450"/>
    </location>
</feature>
<accession>A0A7J6TZD3</accession>
<evidence type="ECO:0000256" key="4">
    <source>
        <dbReference type="ARBA" id="ARBA00023163"/>
    </source>
</evidence>
<protein>
    <recommendedName>
        <fullName evidence="7">AP2/ERF domain-containing protein</fullName>
    </recommendedName>
</protein>
<keyword evidence="3" id="KW-0238">DNA-binding</keyword>
<feature type="domain" description="AP2/ERF" evidence="7">
    <location>
        <begin position="293"/>
        <end position="340"/>
    </location>
</feature>
<keyword evidence="4" id="KW-0804">Transcription</keyword>
<dbReference type="Gene3D" id="1.20.5.2050">
    <property type="match status" value="2"/>
</dbReference>
<reference evidence="8 9" key="1">
    <citation type="submission" date="2020-04" db="EMBL/GenBank/DDBJ databases">
        <title>Perkinsus olseni comparative genomics.</title>
        <authorList>
            <person name="Bogema D.R."/>
        </authorList>
    </citation>
    <scope>NUCLEOTIDE SEQUENCE [LARGE SCALE GENOMIC DNA]</scope>
    <source>
        <strain evidence="8">ATCC PRA-205</strain>
    </source>
</reference>
<dbReference type="AlphaFoldDB" id="A0A7J6TZD3"/>
<sequence>NAVMVEDDRSCRRQCVNVLRCLDGYWERDPSRPECMIPAVPKWRSYSYAPKASSRERHDSDLTKLGHSIEDNLLPLLRSRLDANEVRGYAHLLGITDANEESTEELLLRIAEELAMRVTQGIRPTTPNYFMFEPQRWAQLREAVQSRLPEAMANLPPGAVGSTYRELAAAISEPGPTEVVRKVATSKRPEGCGEQRGKRVFCDVSSHGDVSRVSARRTSSRQSGVLGVSWYGRRGSWDAYWNTKEGQQVHKYFSVSKYGDEEALALATECRRNAELRGEAVASLSGTCHKQSGVVGVQWKRPCYWVAKWRVNGKAIEKRFSVEKYGSEEAALEAAIEFVHRVYTKAGIEKVVFRTDSACLVVVCRPIFQLGFISNGGLSKPSYRCLVFDAALCHWGNVASSCALRTRALRSVSSLLWPMAKKRQGRKKQSQGKAEVKSAEKVDFAHTVRQ</sequence>
<dbReference type="Pfam" id="PF00847">
    <property type="entry name" value="AP2"/>
    <property type="match status" value="2"/>
</dbReference>